<gene>
    <name evidence="1" type="ORF">BU26DRAFT_599603</name>
</gene>
<sequence>MAPNLPGLPAEILLVIKTECPRGGNPRYYEKPLFENLRATCRELHGKLTPFYGARYLREMTKISTLTRHLRTAIKNSWYDSDESYSLLYGTRLSFNETVLDTLWDGTCGNILGQALSGLPNLKEFLIQRPDFDHNIRSNKFDRLKEHWSVALKTLFSVALAKGRALETLAFCERGADVPSHASMLNYLAIFMKHPPHLKKLHFNISVEEDEVTFPGYIRTINNLSNASPVLNDFGIGLRCTATSCCWGISPPPKSYLFFKQLSPTIRPKSLRRLALSHLTTRRKYLATLMRACKDTLKALTLNWVTWRSCDERVLEFLRDELHLNEVVLRCLNSEFEGIYSHHVNYERPQCGTHGVSSRLDDEEWLMVTQKRSPRHEIILKAEEGNDITYWLTQVDEKSGSGDKWTWNDLSWD</sequence>
<reference evidence="1" key="1">
    <citation type="journal article" date="2020" name="Stud. Mycol.">
        <title>101 Dothideomycetes genomes: a test case for predicting lifestyles and emergence of pathogens.</title>
        <authorList>
            <person name="Haridas S."/>
            <person name="Albert R."/>
            <person name="Binder M."/>
            <person name="Bloem J."/>
            <person name="Labutti K."/>
            <person name="Salamov A."/>
            <person name="Andreopoulos B."/>
            <person name="Baker S."/>
            <person name="Barry K."/>
            <person name="Bills G."/>
            <person name="Bluhm B."/>
            <person name="Cannon C."/>
            <person name="Castanera R."/>
            <person name="Culley D."/>
            <person name="Daum C."/>
            <person name="Ezra D."/>
            <person name="Gonzalez J."/>
            <person name="Henrissat B."/>
            <person name="Kuo A."/>
            <person name="Liang C."/>
            <person name="Lipzen A."/>
            <person name="Lutzoni F."/>
            <person name="Magnuson J."/>
            <person name="Mondo S."/>
            <person name="Nolan M."/>
            <person name="Ohm R."/>
            <person name="Pangilinan J."/>
            <person name="Park H.-J."/>
            <person name="Ramirez L."/>
            <person name="Alfaro M."/>
            <person name="Sun H."/>
            <person name="Tritt A."/>
            <person name="Yoshinaga Y."/>
            <person name="Zwiers L.-H."/>
            <person name="Turgeon B."/>
            <person name="Goodwin S."/>
            <person name="Spatafora J."/>
            <person name="Crous P."/>
            <person name="Grigoriev I."/>
        </authorList>
    </citation>
    <scope>NUCLEOTIDE SEQUENCE</scope>
    <source>
        <strain evidence="1">CBS 122368</strain>
    </source>
</reference>
<dbReference type="Proteomes" id="UP000800094">
    <property type="component" value="Unassembled WGS sequence"/>
</dbReference>
<accession>A0A6A6J3N9</accession>
<evidence type="ECO:0000313" key="1">
    <source>
        <dbReference type="EMBL" id="KAF2257021.1"/>
    </source>
</evidence>
<evidence type="ECO:0000313" key="2">
    <source>
        <dbReference type="Proteomes" id="UP000800094"/>
    </source>
</evidence>
<dbReference type="EMBL" id="ML987189">
    <property type="protein sequence ID" value="KAF2257021.1"/>
    <property type="molecule type" value="Genomic_DNA"/>
</dbReference>
<protein>
    <submittedName>
        <fullName evidence="1">Uncharacterized protein</fullName>
    </submittedName>
</protein>
<dbReference type="RefSeq" id="XP_033692025.1">
    <property type="nucleotide sequence ID" value="XM_033835113.1"/>
</dbReference>
<proteinExistence type="predicted"/>
<dbReference type="GeneID" id="54588443"/>
<keyword evidence="2" id="KW-1185">Reference proteome</keyword>
<name>A0A6A6J3N9_9PLEO</name>
<dbReference type="OrthoDB" id="3798099at2759"/>
<dbReference type="AlphaFoldDB" id="A0A6A6J3N9"/>
<organism evidence="1 2">
    <name type="scientific">Trematosphaeria pertusa</name>
    <dbReference type="NCBI Taxonomy" id="390896"/>
    <lineage>
        <taxon>Eukaryota</taxon>
        <taxon>Fungi</taxon>
        <taxon>Dikarya</taxon>
        <taxon>Ascomycota</taxon>
        <taxon>Pezizomycotina</taxon>
        <taxon>Dothideomycetes</taxon>
        <taxon>Pleosporomycetidae</taxon>
        <taxon>Pleosporales</taxon>
        <taxon>Massarineae</taxon>
        <taxon>Trematosphaeriaceae</taxon>
        <taxon>Trematosphaeria</taxon>
    </lineage>
</organism>